<dbReference type="PANTHER" id="PTHR10799">
    <property type="entry name" value="SNF2/RAD54 HELICASE FAMILY"/>
    <property type="match status" value="1"/>
</dbReference>
<dbReference type="Pfam" id="PF04434">
    <property type="entry name" value="SWIM"/>
    <property type="match status" value="1"/>
</dbReference>
<dbReference type="GO" id="GO:0005524">
    <property type="term" value="F:ATP binding"/>
    <property type="evidence" value="ECO:0007669"/>
    <property type="project" value="InterPro"/>
</dbReference>
<dbReference type="Gene3D" id="3.40.50.10810">
    <property type="entry name" value="Tandem AAA-ATPase domain"/>
    <property type="match status" value="1"/>
</dbReference>
<dbReference type="InterPro" id="IPR013663">
    <property type="entry name" value="Helicase_SWF/SNF/SWI_bac"/>
</dbReference>
<keyword evidence="2" id="KW-0863">Zinc-finger</keyword>
<evidence type="ECO:0000256" key="1">
    <source>
        <dbReference type="ARBA" id="ARBA00022801"/>
    </source>
</evidence>
<dbReference type="GO" id="GO:0004386">
    <property type="term" value="F:helicase activity"/>
    <property type="evidence" value="ECO:0007669"/>
    <property type="project" value="UniProtKB-KW"/>
</dbReference>
<comment type="caution">
    <text evidence="6">The sequence shown here is derived from an EMBL/GenBank/DDBJ whole genome shotgun (WGS) entry which is preliminary data.</text>
</comment>
<dbReference type="CDD" id="cd18012">
    <property type="entry name" value="DEXQc_arch_SWI2_SNF2"/>
    <property type="match status" value="1"/>
</dbReference>
<evidence type="ECO:0000259" key="4">
    <source>
        <dbReference type="PROSITE" id="PS51192"/>
    </source>
</evidence>
<dbReference type="PROSITE" id="PS50966">
    <property type="entry name" value="ZF_SWIM"/>
    <property type="match status" value="1"/>
</dbReference>
<proteinExistence type="predicted"/>
<sequence>MEWEYKFRNVILDRGMDYYENGAVHLISNEGGIIYATVAGSGTRLYSVTLKIQNDELISSSCTCPYAEDGHMCKHMAAVLFTVEDDLDIIDTGGAVEEVDRDARKIQNGAEKFFRRLDMGYQYYDLQAITESCAFSPELWDQGMALADSGKLRLSNIESRFRQSGIGQNLIVNGAVDNSKYNDGNDVELRADRNDLLEANCWCPDCSSRWSGHYGYGYSRIMGCEHLVALIILAARYMKDNPIGDNTDVRGLMIMRSYGSAAVARAEDRQGRLAGDVTLEPRIEYKKGNLELTFRIGIDKMFVIKNLSEFVRLVKESGIAEYGSGASAVEIPHGRGCFDDSERYIDYIERYVAEEEMFREKAGEKYRANIKTDVGKSLDLFGSRLDEFYELLEGNKVEFTDKERYSKKQAIQPVDGRYEPVMEIRIDKGSDEFDGLTVESDLSGIFTGTRHAYYIGSEGFLRESEEFSRDIRPLLENARGKILRFSIGRSKMSDFYYTMLPKLKDTFDVRGEIEDEIEAFIPPEASFEFYLDAENDDVTCKALSIYGDKKYLISESTDMVSREDVKEALVLQTLMNWFTSYDEETGLYYCDSDEGKIYDLLENGLDRLLDIGEVNTTDRFKHLKVRSKTKVSIGVSLDNGLLDLSIATTDVEPEELMEILSGYKTRRKYYRLKNGDFINTEDPNLKTLGEMVSVLNISAEDLKKGSLKIPAYRALYLDSLLAESDDIYADRDRHYRELVKSFKTVSESDFEEPASLKNVLRNYQKTGFRWLSTVEAYGLGGILADDMGLGKTVQMISVILSYKEKAGDESQPSLIVTPASLIYNWEEEFRRFAPNLKILLVAGGQGERRKLIDKYRDYDVLVTSYDLLKRDIAKYKDKTFHYQVIDEGQFIKNHSTAAAKSVKVINSSVRFALTGTPIENRLSELWSIFDYLMPGFLYTYEQFRKNFETPIVKSRDEETIARLQKMVAPFILRRLKKEVLRELPDKIEKVRPEQMEGRQRELYDAQVLHMKKTLQTQDEGDFNKSKIQILSELTRLRQICCDPSLCFEDYDGPSAKREGCMELIESAVEGEHKMLLFSQFTSMLDVLKKDLDKAGIRYHVITGATPKEQRLRLVNEFNHDDVPVFLISLKAGGTGLNLIGADIVIHYDPWWNLAVQNQATDRAHRIGQTKVVTEYKLIAKNTIEEKIVELQEKKRDLADQIISGEGSEASLASMSKDDLLELLG</sequence>
<dbReference type="Gene3D" id="3.40.50.300">
    <property type="entry name" value="P-loop containing nucleotide triphosphate hydrolases"/>
    <property type="match status" value="1"/>
</dbReference>
<dbReference type="InterPro" id="IPR049730">
    <property type="entry name" value="SNF2/RAD54-like_C"/>
</dbReference>
<keyword evidence="6" id="KW-0067">ATP-binding</keyword>
<evidence type="ECO:0000313" key="7">
    <source>
        <dbReference type="Proteomes" id="UP000295500"/>
    </source>
</evidence>
<dbReference type="PROSITE" id="PS51194">
    <property type="entry name" value="HELICASE_CTER"/>
    <property type="match status" value="1"/>
</dbReference>
<accession>A0A4R6PXF5</accession>
<dbReference type="GO" id="GO:0008270">
    <property type="term" value="F:zinc ion binding"/>
    <property type="evidence" value="ECO:0007669"/>
    <property type="project" value="UniProtKB-KW"/>
</dbReference>
<dbReference type="InterPro" id="IPR000330">
    <property type="entry name" value="SNF2_N"/>
</dbReference>
<protein>
    <submittedName>
        <fullName evidence="6">SNF2 family DNA or RNA helicase</fullName>
    </submittedName>
</protein>
<evidence type="ECO:0000259" key="3">
    <source>
        <dbReference type="PROSITE" id="PS50966"/>
    </source>
</evidence>
<organism evidence="6 7">
    <name type="scientific">Aminicella lysinilytica</name>
    <dbReference type="NCBI Taxonomy" id="433323"/>
    <lineage>
        <taxon>Bacteria</taxon>
        <taxon>Bacillati</taxon>
        <taxon>Bacillota</taxon>
        <taxon>Clostridia</taxon>
        <taxon>Peptostreptococcales</taxon>
        <taxon>Anaerovoracaceae</taxon>
        <taxon>Aminicella</taxon>
    </lineage>
</organism>
<dbReference type="Proteomes" id="UP000295500">
    <property type="component" value="Unassembled WGS sequence"/>
</dbReference>
<reference evidence="6 7" key="1">
    <citation type="submission" date="2019-03" db="EMBL/GenBank/DDBJ databases">
        <title>Genomic Encyclopedia of Type Strains, Phase IV (KMG-IV): sequencing the most valuable type-strain genomes for metagenomic binning, comparative biology and taxonomic classification.</title>
        <authorList>
            <person name="Goeker M."/>
        </authorList>
    </citation>
    <scope>NUCLEOTIDE SEQUENCE [LARGE SCALE GENOMIC DNA]</scope>
    <source>
        <strain evidence="6 7">DSM 28287</strain>
    </source>
</reference>
<dbReference type="InterPro" id="IPR027417">
    <property type="entry name" value="P-loop_NTPase"/>
</dbReference>
<dbReference type="InterPro" id="IPR014001">
    <property type="entry name" value="Helicase_ATP-bd"/>
</dbReference>
<dbReference type="CDD" id="cd18793">
    <property type="entry name" value="SF2_C_SNF"/>
    <property type="match status" value="1"/>
</dbReference>
<keyword evidence="1" id="KW-0378">Hydrolase</keyword>
<dbReference type="EMBL" id="SNXO01000035">
    <property type="protein sequence ID" value="TDP51029.1"/>
    <property type="molecule type" value="Genomic_DNA"/>
</dbReference>
<name>A0A4R6PXF5_9FIRM</name>
<dbReference type="InterPro" id="IPR007527">
    <property type="entry name" value="Znf_SWIM"/>
</dbReference>
<dbReference type="SUPFAM" id="SSF52540">
    <property type="entry name" value="P-loop containing nucleoside triphosphate hydrolases"/>
    <property type="match status" value="2"/>
</dbReference>
<dbReference type="GO" id="GO:0016787">
    <property type="term" value="F:hydrolase activity"/>
    <property type="evidence" value="ECO:0007669"/>
    <property type="project" value="UniProtKB-KW"/>
</dbReference>
<keyword evidence="6" id="KW-0547">Nucleotide-binding</keyword>
<feature type="domain" description="Helicase C-terminal" evidence="5">
    <location>
        <begin position="1062"/>
        <end position="1215"/>
    </location>
</feature>
<dbReference type="AlphaFoldDB" id="A0A4R6PXF5"/>
<feature type="domain" description="Helicase ATP-binding" evidence="4">
    <location>
        <begin position="772"/>
        <end position="935"/>
    </location>
</feature>
<dbReference type="InterPro" id="IPR001650">
    <property type="entry name" value="Helicase_C-like"/>
</dbReference>
<feature type="domain" description="SWIM-type" evidence="3">
    <location>
        <begin position="46"/>
        <end position="84"/>
    </location>
</feature>
<keyword evidence="6" id="KW-0347">Helicase</keyword>
<dbReference type="InterPro" id="IPR038718">
    <property type="entry name" value="SNF2-like_sf"/>
</dbReference>
<evidence type="ECO:0000313" key="6">
    <source>
        <dbReference type="EMBL" id="TDP51029.1"/>
    </source>
</evidence>
<dbReference type="OrthoDB" id="9760715at2"/>
<keyword evidence="2" id="KW-0862">Zinc</keyword>
<dbReference type="Pfam" id="PF00176">
    <property type="entry name" value="SNF2-rel_dom"/>
    <property type="match status" value="1"/>
</dbReference>
<dbReference type="SMART" id="SM00490">
    <property type="entry name" value="HELICc"/>
    <property type="match status" value="1"/>
</dbReference>
<gene>
    <name evidence="6" type="ORF">EV211_13512</name>
</gene>
<dbReference type="PROSITE" id="PS51192">
    <property type="entry name" value="HELICASE_ATP_BIND_1"/>
    <property type="match status" value="1"/>
</dbReference>
<keyword evidence="2" id="KW-0479">Metal-binding</keyword>
<keyword evidence="7" id="KW-1185">Reference proteome</keyword>
<dbReference type="Pfam" id="PF00271">
    <property type="entry name" value="Helicase_C"/>
    <property type="match status" value="1"/>
</dbReference>
<evidence type="ECO:0000256" key="2">
    <source>
        <dbReference type="PROSITE-ProRule" id="PRU00325"/>
    </source>
</evidence>
<dbReference type="SMART" id="SM00487">
    <property type="entry name" value="DEXDc"/>
    <property type="match status" value="1"/>
</dbReference>
<dbReference type="Pfam" id="PF08455">
    <property type="entry name" value="SNF2_assoc"/>
    <property type="match status" value="1"/>
</dbReference>
<evidence type="ECO:0000259" key="5">
    <source>
        <dbReference type="PROSITE" id="PS51194"/>
    </source>
</evidence>